<evidence type="ECO:0000313" key="1">
    <source>
        <dbReference type="EMBL" id="SNY47585.1"/>
    </source>
</evidence>
<gene>
    <name evidence="1" type="ORF">SAMN06265827_1546</name>
</gene>
<keyword evidence="2" id="KW-1185">Reference proteome</keyword>
<evidence type="ECO:0000313" key="2">
    <source>
        <dbReference type="Proteomes" id="UP000219573"/>
    </source>
</evidence>
<organism evidence="1 2">
    <name type="scientific">Orenia metallireducens</name>
    <dbReference type="NCBI Taxonomy" id="1413210"/>
    <lineage>
        <taxon>Bacteria</taxon>
        <taxon>Bacillati</taxon>
        <taxon>Bacillota</taxon>
        <taxon>Clostridia</taxon>
        <taxon>Halanaerobiales</taxon>
        <taxon>Halobacteroidaceae</taxon>
        <taxon>Orenia</taxon>
    </lineage>
</organism>
<name>A0A285IHX9_9FIRM</name>
<dbReference type="Pfam" id="PF05635">
    <property type="entry name" value="23S_rRNA_IVP"/>
    <property type="match status" value="1"/>
</dbReference>
<dbReference type="Proteomes" id="UP000219573">
    <property type="component" value="Unassembled WGS sequence"/>
</dbReference>
<dbReference type="PANTHER" id="PTHR38471:SF2">
    <property type="entry name" value="FOUR HELIX BUNDLE PROTEIN"/>
    <property type="match status" value="1"/>
</dbReference>
<dbReference type="PANTHER" id="PTHR38471">
    <property type="entry name" value="FOUR HELIX BUNDLE PROTEIN"/>
    <property type="match status" value="1"/>
</dbReference>
<dbReference type="AlphaFoldDB" id="A0A285IHX9"/>
<protein>
    <submittedName>
        <fullName evidence="1">Four helix bundle protein</fullName>
    </submittedName>
</protein>
<dbReference type="PIRSF" id="PIRSF035652">
    <property type="entry name" value="CHP02436"/>
    <property type="match status" value="1"/>
</dbReference>
<proteinExistence type="predicted"/>
<sequence>MSRRESIVYQRAFEFSIRIVNLYKYLCDEKKEYVLSKQVLRSGTSIGANIREGLEGQSDRDFISKFSISLKEAVETEYWIDLLSATDYLNVKVKDSLLSELEEIIKILTSAIKTVKKRL</sequence>
<dbReference type="InterPro" id="IPR036583">
    <property type="entry name" value="23S_rRNA_IVS_sf"/>
</dbReference>
<dbReference type="Gene3D" id="1.20.1440.60">
    <property type="entry name" value="23S rRNA-intervening sequence"/>
    <property type="match status" value="1"/>
</dbReference>
<accession>A0A285IHX9</accession>
<dbReference type="NCBIfam" id="TIGR02436">
    <property type="entry name" value="four helix bundle protein"/>
    <property type="match status" value="1"/>
</dbReference>
<reference evidence="2" key="1">
    <citation type="submission" date="2017-09" db="EMBL/GenBank/DDBJ databases">
        <authorList>
            <person name="Varghese N."/>
            <person name="Submissions S."/>
        </authorList>
    </citation>
    <scope>NUCLEOTIDE SEQUENCE [LARGE SCALE GENOMIC DNA]</scope>
    <source>
        <strain evidence="2">MSL47</strain>
    </source>
</reference>
<dbReference type="InterPro" id="IPR012657">
    <property type="entry name" value="23S_rRNA-intervening_sequence"/>
</dbReference>
<dbReference type="SUPFAM" id="SSF158446">
    <property type="entry name" value="IVS-encoded protein-like"/>
    <property type="match status" value="1"/>
</dbReference>
<dbReference type="OrthoDB" id="285993at2"/>
<dbReference type="RefSeq" id="WP_097019652.1">
    <property type="nucleotide sequence ID" value="NZ_OBDZ01000054.1"/>
</dbReference>
<dbReference type="EMBL" id="OBDZ01000054">
    <property type="protein sequence ID" value="SNY47585.1"/>
    <property type="molecule type" value="Genomic_DNA"/>
</dbReference>